<name>A0A1E5UYW4_9POAL</name>
<comment type="caution">
    <text evidence="1">The sequence shown here is derived from an EMBL/GenBank/DDBJ whole genome shotgun (WGS) entry which is preliminary data.</text>
</comment>
<dbReference type="EMBL" id="LWDX02058200">
    <property type="protein sequence ID" value="OEL17965.1"/>
    <property type="molecule type" value="Genomic_DNA"/>
</dbReference>
<dbReference type="OrthoDB" id="670554at2759"/>
<reference evidence="1 2" key="1">
    <citation type="submission" date="2016-09" db="EMBL/GenBank/DDBJ databases">
        <title>The draft genome of Dichanthelium oligosanthes: A C3 panicoid grass species.</title>
        <authorList>
            <person name="Studer A.J."/>
            <person name="Schnable J.C."/>
            <person name="Brutnell T.P."/>
        </authorList>
    </citation>
    <scope>NUCLEOTIDE SEQUENCE [LARGE SCALE GENOMIC DNA]</scope>
    <source>
        <strain evidence="2">cv. Kellogg 1175</strain>
        <tissue evidence="1">Leaf</tissue>
    </source>
</reference>
<sequence length="95" mass="9332">MAGGKSGGSSDAASLALRIATVALSVASASQRSCAGCAPASQVSYSDYSSLKYSFVANIISAALQAAAAAWMTARGRDGEAKAAKSLAELVDTAA</sequence>
<proteinExistence type="predicted"/>
<keyword evidence="2" id="KW-1185">Reference proteome</keyword>
<evidence type="ECO:0000313" key="2">
    <source>
        <dbReference type="Proteomes" id="UP000095767"/>
    </source>
</evidence>
<protein>
    <submittedName>
        <fullName evidence="1">Uncharacterized protein</fullName>
    </submittedName>
</protein>
<gene>
    <name evidence="1" type="ORF">BAE44_0021019</name>
</gene>
<dbReference type="InterPro" id="IPR044173">
    <property type="entry name" value="CASPL"/>
</dbReference>
<dbReference type="AlphaFoldDB" id="A0A1E5UYW4"/>
<dbReference type="Proteomes" id="UP000095767">
    <property type="component" value="Unassembled WGS sequence"/>
</dbReference>
<dbReference type="PANTHER" id="PTHR36488:SF4">
    <property type="entry name" value="CASP-LIKE PROTEIN"/>
    <property type="match status" value="1"/>
</dbReference>
<accession>A0A1E5UYW4</accession>
<organism evidence="1 2">
    <name type="scientific">Dichanthelium oligosanthes</name>
    <dbReference type="NCBI Taxonomy" id="888268"/>
    <lineage>
        <taxon>Eukaryota</taxon>
        <taxon>Viridiplantae</taxon>
        <taxon>Streptophyta</taxon>
        <taxon>Embryophyta</taxon>
        <taxon>Tracheophyta</taxon>
        <taxon>Spermatophyta</taxon>
        <taxon>Magnoliopsida</taxon>
        <taxon>Liliopsida</taxon>
        <taxon>Poales</taxon>
        <taxon>Poaceae</taxon>
        <taxon>PACMAD clade</taxon>
        <taxon>Panicoideae</taxon>
        <taxon>Panicodae</taxon>
        <taxon>Paniceae</taxon>
        <taxon>Dichantheliinae</taxon>
        <taxon>Dichanthelium</taxon>
    </lineage>
</organism>
<dbReference type="PANTHER" id="PTHR36488">
    <property type="entry name" value="CASP-LIKE PROTEIN 1U1"/>
    <property type="match status" value="1"/>
</dbReference>
<evidence type="ECO:0000313" key="1">
    <source>
        <dbReference type="EMBL" id="OEL17965.1"/>
    </source>
</evidence>